<evidence type="ECO:0000313" key="13">
    <source>
        <dbReference type="Proteomes" id="UP000008980"/>
    </source>
</evidence>
<evidence type="ECO:0000256" key="1">
    <source>
        <dbReference type="ARBA" id="ARBA00004123"/>
    </source>
</evidence>
<keyword evidence="3" id="KW-0132">Cell division</keyword>
<keyword evidence="14" id="KW-1185">Reference proteome</keyword>
<dbReference type="InterPro" id="IPR036570">
    <property type="entry name" value="HORMA_dom_sf"/>
</dbReference>
<feature type="domain" description="HORMA" evidence="7">
    <location>
        <begin position="11"/>
        <end position="197"/>
    </location>
</feature>
<comment type="subcellular location">
    <subcellularLocation>
        <location evidence="1">Nucleus</location>
    </subcellularLocation>
</comment>
<dbReference type="GO" id="GO:0051301">
    <property type="term" value="P:cell division"/>
    <property type="evidence" value="ECO:0007669"/>
    <property type="project" value="UniProtKB-KW"/>
</dbReference>
<dbReference type="GO" id="GO:0005654">
    <property type="term" value="C:nucleoplasm"/>
    <property type="evidence" value="ECO:0007669"/>
    <property type="project" value="TreeGrafter"/>
</dbReference>
<evidence type="ECO:0000313" key="16">
    <source>
        <dbReference type="Proteomes" id="UP000318821"/>
    </source>
</evidence>
<comment type="similarity">
    <text evidence="2">Belongs to the MAD2 family.</text>
</comment>
<reference evidence="13" key="3">
    <citation type="submission" date="2011-02" db="EMBL/GenBank/DDBJ databases">
        <title>Whole genome sequencing of Leishmania donovani clinical lines reveals dynamic variation related to drug resistance.</title>
        <authorList>
            <person name="Downing T."/>
            <person name="Imamura H."/>
            <person name="Sanders M."/>
            <person name="Decuypere S."/>
            <person name="Hertz-Fowler C."/>
            <person name="Clark T.G."/>
            <person name="Rijal S."/>
            <person name="Sundar S."/>
            <person name="Quail M.A."/>
            <person name="De Doncker S."/>
            <person name="Maes I."/>
            <person name="Vanaerschot M."/>
            <person name="Stark O."/>
            <person name="Schonian G."/>
            <person name="Dujardin J.C."/>
            <person name="Berriman M."/>
        </authorList>
    </citation>
    <scope>NUCLEOTIDE SEQUENCE [LARGE SCALE GENOMIC DNA]</scope>
    <source>
        <strain evidence="13">BPK282A1</strain>
    </source>
</reference>
<name>A0A3Q8IGN4_LEIDO</name>
<evidence type="ECO:0000313" key="9">
    <source>
        <dbReference type="EMBL" id="CAC5430750.1"/>
    </source>
</evidence>
<dbReference type="PANTHER" id="PTHR11842:SF11">
    <property type="entry name" value="MITOTIC SPINDLE ASSEMBLY CHECKPOINT PROTEIN MAD2A"/>
    <property type="match status" value="1"/>
</dbReference>
<dbReference type="Proteomes" id="UP000008980">
    <property type="component" value="Chromosome 25"/>
</dbReference>
<evidence type="ECO:0000256" key="4">
    <source>
        <dbReference type="ARBA" id="ARBA00022776"/>
    </source>
</evidence>
<dbReference type="EMBL" id="LR812645">
    <property type="protein sequence ID" value="CAC5430750.1"/>
    <property type="molecule type" value="Genomic_DNA"/>
</dbReference>
<reference evidence="15" key="5">
    <citation type="submission" date="2019-02" db="EMBL/GenBank/DDBJ databases">
        <title>FDA dAtabase for Regulatory Grade micrObial Sequences (FDA-ARGOS): Supporting development and validation of Infectious Disease Dx tests.</title>
        <authorList>
            <person name="Duncan R."/>
            <person name="Fisher C."/>
            <person name="Tallon L."/>
            <person name="Sadzewicz L."/>
            <person name="Sengamalay N."/>
            <person name="Ott S."/>
            <person name="Godinez A."/>
            <person name="Nagaraj S."/>
            <person name="Vavikolanu K."/>
            <person name="Nadendla S."/>
            <person name="Aluvathingal J."/>
            <person name="Sichtig H."/>
        </authorList>
    </citation>
    <scope>NUCLEOTIDE SEQUENCE [LARGE SCALE GENOMIC DNA]</scope>
    <source>
        <strain evidence="15">FDAARGOS_361</strain>
    </source>
</reference>
<evidence type="ECO:0000256" key="2">
    <source>
        <dbReference type="ARBA" id="ARBA00010348"/>
    </source>
</evidence>
<dbReference type="SUPFAM" id="SSF56019">
    <property type="entry name" value="The spindle assembly checkpoint protein mad2"/>
    <property type="match status" value="1"/>
</dbReference>
<proteinExistence type="inferred from homology"/>
<dbReference type="OrthoDB" id="1806at2759"/>
<dbReference type="GeneID" id="13388750"/>
<evidence type="ECO:0000313" key="14">
    <source>
        <dbReference type="Proteomes" id="UP000274082"/>
    </source>
</evidence>
<keyword evidence="6" id="KW-0131">Cell cycle</keyword>
<dbReference type="AlphaFoldDB" id="A0A3Q8IGN4"/>
<dbReference type="VEuPathDB" id="TriTrypDB:LdCL_250023100"/>
<dbReference type="VEuPathDB" id="TriTrypDB:LDHU3_25.2180"/>
<organism evidence="8 14">
    <name type="scientific">Leishmania donovani</name>
    <dbReference type="NCBI Taxonomy" id="5661"/>
    <lineage>
        <taxon>Eukaryota</taxon>
        <taxon>Discoba</taxon>
        <taxon>Euglenozoa</taxon>
        <taxon>Kinetoplastea</taxon>
        <taxon>Metakinetoplastina</taxon>
        <taxon>Trypanosomatida</taxon>
        <taxon>Trypanosomatidae</taxon>
        <taxon>Leishmaniinae</taxon>
        <taxon>Leishmania</taxon>
    </lineage>
</organism>
<keyword evidence="5" id="KW-0539">Nucleus</keyword>
<dbReference type="GO" id="GO:0000776">
    <property type="term" value="C:kinetochore"/>
    <property type="evidence" value="ECO:0007669"/>
    <property type="project" value="TreeGrafter"/>
</dbReference>
<gene>
    <name evidence="12" type="ORF">CGC20_26420</name>
    <name evidence="11" type="ORF">CGC21_8895</name>
    <name evidence="10" type="ORF">LDBPK_251740</name>
    <name evidence="8" type="ORF">LdCL_250023100</name>
    <name evidence="9" type="ORF">LDHU3_25.2180</name>
</gene>
<dbReference type="GO" id="GO:0005737">
    <property type="term" value="C:cytoplasm"/>
    <property type="evidence" value="ECO:0007669"/>
    <property type="project" value="TreeGrafter"/>
</dbReference>
<dbReference type="Pfam" id="PF02301">
    <property type="entry name" value="HORMA"/>
    <property type="match status" value="1"/>
</dbReference>
<dbReference type="Proteomes" id="UP000601710">
    <property type="component" value="Chromosome 25"/>
</dbReference>
<reference evidence="10 13" key="1">
    <citation type="journal article" date="2011" name="Genome Res.">
        <title>Whole genome sequencing of multiple Leishmania donovani clinical isolates provides insights into population structure and mechanisms of drug resistance.</title>
        <authorList>
            <person name="Downing T."/>
            <person name="Imamura H."/>
            <person name="Decuypere S."/>
            <person name="Clark T.G."/>
            <person name="Coombs G.H."/>
            <person name="Cotton J.A."/>
            <person name="Hilley J.D."/>
            <person name="de Doncker S."/>
            <person name="Maes I."/>
            <person name="Mottram J.C."/>
            <person name="Quail M.A."/>
            <person name="Rijal S."/>
            <person name="Sanders M."/>
            <person name="Schonian G."/>
            <person name="Stark O."/>
            <person name="Sundar S."/>
            <person name="Vanaerschot M."/>
            <person name="Hertz-Fowler C."/>
            <person name="Dujardin J.C."/>
            <person name="Berriman M."/>
        </authorList>
    </citation>
    <scope>NUCLEOTIDE SEQUENCE [LARGE SCALE GENOMIC DNA]</scope>
    <source>
        <strain evidence="10 13">BPK282A1</strain>
    </source>
</reference>
<reference evidence="8 14" key="4">
    <citation type="journal article" date="2018" name="Sci. Rep.">
        <title>A complete Leishmania donovani reference genome identifies novel genetic variations associated with virulence.</title>
        <authorList>
            <person name="Lypaczewski P."/>
            <person name="Hoshizaki J."/>
            <person name="Zhang W.-W."/>
            <person name="McCall L.-I."/>
            <person name="Torcivia-Rodriguez J."/>
            <person name="Simonyan V."/>
            <person name="Kaur A."/>
            <person name="Dewar K."/>
            <person name="Matlashewski G."/>
        </authorList>
    </citation>
    <scope>NUCLEOTIDE SEQUENCE [LARGE SCALE GENOMIC DNA]</scope>
    <source>
        <strain evidence="8 14">LdCL</strain>
    </source>
</reference>
<protein>
    <submittedName>
        <fullName evidence="11">HORMA domain family protein</fullName>
    </submittedName>
    <submittedName>
        <fullName evidence="8">Mad2-like HORMA domain containing protein</fullName>
    </submittedName>
    <submittedName>
        <fullName evidence="9">Mad2-like_HORMA_domain_containing_protein/GeneDB: LmjF.25.1670</fullName>
    </submittedName>
    <submittedName>
        <fullName evidence="10">Rev7, putative</fullName>
    </submittedName>
</protein>
<dbReference type="Proteomes" id="UP000318821">
    <property type="component" value="Unassembled WGS sequence"/>
</dbReference>
<dbReference type="OMA" id="WQFDVEI"/>
<evidence type="ECO:0000259" key="7">
    <source>
        <dbReference type="PROSITE" id="PS50815"/>
    </source>
</evidence>
<dbReference type="Proteomes" id="UP000318447">
    <property type="component" value="Unassembled WGS sequence"/>
</dbReference>
<sequence>MTQTTHAISLTGSVATVTEYLGFAINNILYQRGVYPPDDFQQVKKFGLSLMISTDADLNAYLTELLQQISSWIAHGTCRRLVILITDVPSVQTLERWEINIETEPAASSSRLHGGGRKSEEDVRMEIQAVMRQITACVSFLPVITQPCAFDLLVYTSADAQVPSTAWEPSDPQVLKRGTEVKLRSFTTSFHHVDTSVVYRE</sequence>
<dbReference type="GO" id="GO:0007094">
    <property type="term" value="P:mitotic spindle assembly checkpoint signaling"/>
    <property type="evidence" value="ECO:0007669"/>
    <property type="project" value="TreeGrafter"/>
</dbReference>
<dbReference type="EMBL" id="CP029524">
    <property type="protein sequence ID" value="AYU79510.1"/>
    <property type="molecule type" value="Genomic_DNA"/>
</dbReference>
<dbReference type="EMBL" id="FR799612">
    <property type="protein sequence ID" value="CBZ34804.1"/>
    <property type="molecule type" value="Genomic_DNA"/>
</dbReference>
<dbReference type="SMR" id="A0A3Q8IGN4"/>
<evidence type="ECO:0000313" key="8">
    <source>
        <dbReference type="EMBL" id="AYU79510.1"/>
    </source>
</evidence>
<dbReference type="PANTHER" id="PTHR11842">
    <property type="entry name" value="MITOTIC SPINDLE ASSEMBLY CHECKPOINT PROTEIN MAD2"/>
    <property type="match status" value="1"/>
</dbReference>
<dbReference type="FunFam" id="3.30.900.10:FF:000018">
    <property type="entry name" value="Putative mitotic spindle checkpoint component"/>
    <property type="match status" value="1"/>
</dbReference>
<accession>A0A3Q8IGN4</accession>
<evidence type="ECO:0000313" key="15">
    <source>
        <dbReference type="Proteomes" id="UP000318447"/>
    </source>
</evidence>
<dbReference type="InterPro" id="IPR003511">
    <property type="entry name" value="HORMA_dom"/>
</dbReference>
<reference evidence="11" key="7">
    <citation type="submission" date="2019-02" db="EMBL/GenBank/DDBJ databases">
        <title>FDA dAtabase for Regulatory Grade micrObial Sequences (FDA-ARGOS): Supporting development and validation of Infectious Disease Dx tests.</title>
        <authorList>
            <person name="Duncan R."/>
            <person name="Fisher C."/>
            <person name="Tallon L.J."/>
            <person name="Sadzewicz L."/>
            <person name="Sengamalay N."/>
            <person name="Ott S."/>
            <person name="Godinez A."/>
            <person name="Nagaraj S."/>
            <person name="Nadendla S."/>
            <person name="Sichtig H."/>
        </authorList>
    </citation>
    <scope>NUCLEOTIDE SEQUENCE</scope>
    <source>
        <strain evidence="12">FDAARGOS_360</strain>
        <strain evidence="11">FDAARGOS_361</strain>
    </source>
</reference>
<accession>E9BHS8</accession>
<dbReference type="Gene3D" id="3.30.900.10">
    <property type="entry name" value="HORMA domain"/>
    <property type="match status" value="1"/>
</dbReference>
<evidence type="ECO:0000313" key="11">
    <source>
        <dbReference type="EMBL" id="TPP40781.1"/>
    </source>
</evidence>
<evidence type="ECO:0000256" key="5">
    <source>
        <dbReference type="ARBA" id="ARBA00023242"/>
    </source>
</evidence>
<dbReference type="PROSITE" id="PS50815">
    <property type="entry name" value="HORMA"/>
    <property type="match status" value="1"/>
</dbReference>
<evidence type="ECO:0000313" key="10">
    <source>
        <dbReference type="EMBL" id="CBZ34804.1"/>
    </source>
</evidence>
<evidence type="ECO:0000256" key="6">
    <source>
        <dbReference type="ARBA" id="ARBA00023306"/>
    </source>
</evidence>
<reference evidence="16" key="6">
    <citation type="submission" date="2019-02" db="EMBL/GenBank/DDBJ databases">
        <title>FDA dAtabase for Regulatory Grade micrObial Sequences (FDA-ARGOS): Supporting development and validation of Infectious Disease Dx tests.</title>
        <authorList>
            <person name="Duncan R."/>
            <person name="Fisher C."/>
            <person name="Tallon L."/>
            <person name="Sadzewicz L."/>
            <person name="Sengamalay N."/>
            <person name="Ott S."/>
            <person name="Godinez A."/>
            <person name="Nagaraj S."/>
            <person name="Vavikolanu K."/>
            <person name="Vyas G."/>
            <person name="Nadendla S."/>
            <person name="Aluvathingal J."/>
            <person name="Sichtig H."/>
        </authorList>
    </citation>
    <scope>NUCLEOTIDE SEQUENCE [LARGE SCALE GENOMIC DNA]</scope>
    <source>
        <strain evidence="16">FDAARGOS_360</strain>
    </source>
</reference>
<evidence type="ECO:0000313" key="12">
    <source>
        <dbReference type="EMBL" id="TPP48865.1"/>
    </source>
</evidence>
<reference evidence="10" key="2">
    <citation type="submission" date="2011-01" db="EMBL/GenBank/DDBJ databases">
        <authorList>
            <person name="Zhao B.P."/>
            <person name="Ren Z.A."/>
            <person name="Li C.D."/>
        </authorList>
    </citation>
    <scope>NUCLEOTIDE SEQUENCE</scope>
    <source>
        <strain evidence="10">BPK282A1</strain>
    </source>
</reference>
<dbReference type="InterPro" id="IPR045091">
    <property type="entry name" value="Mad2-like"/>
</dbReference>
<dbReference type="RefSeq" id="XP_003861504.1">
    <property type="nucleotide sequence ID" value="XM_003861456.1"/>
</dbReference>
<dbReference type="VEuPathDB" id="TriTrypDB:LdBPK_251740.1"/>
<dbReference type="Proteomes" id="UP000274082">
    <property type="component" value="Chromosome 25"/>
</dbReference>
<reference evidence="9" key="8">
    <citation type="submission" date="2020-06" db="EMBL/GenBank/DDBJ databases">
        <authorList>
            <person name="Camacho E."/>
            <person name="Gonzalez-de la Fuente S."/>
            <person name="Rastrojo A."/>
            <person name="Peiro-Pastor R."/>
            <person name="Solana JC."/>
            <person name="Tabera L."/>
            <person name="Gamarro F."/>
            <person name="Carrasco-Ramiro F."/>
            <person name="Requena JM."/>
            <person name="Aguado B."/>
        </authorList>
    </citation>
    <scope>NUCLEOTIDE SEQUENCE</scope>
</reference>
<dbReference type="KEGG" id="ldo:LDBPK_251740"/>
<evidence type="ECO:0000256" key="3">
    <source>
        <dbReference type="ARBA" id="ARBA00022618"/>
    </source>
</evidence>
<keyword evidence="4" id="KW-0498">Mitosis</keyword>
<dbReference type="EMBL" id="RHLD01000022">
    <property type="protein sequence ID" value="TPP48865.1"/>
    <property type="molecule type" value="Genomic_DNA"/>
</dbReference>
<dbReference type="EMBL" id="RHLC01000018">
    <property type="protein sequence ID" value="TPP40781.1"/>
    <property type="molecule type" value="Genomic_DNA"/>
</dbReference>